<feature type="transmembrane region" description="Helical" evidence="12">
    <location>
        <begin position="462"/>
        <end position="481"/>
    </location>
</feature>
<dbReference type="Pfam" id="PF00010">
    <property type="entry name" value="HLH"/>
    <property type="match status" value="1"/>
</dbReference>
<evidence type="ECO:0000256" key="12">
    <source>
        <dbReference type="SAM" id="Phobius"/>
    </source>
</evidence>
<dbReference type="GO" id="GO:0000981">
    <property type="term" value="F:DNA-binding transcription factor activity, RNA polymerase II-specific"/>
    <property type="evidence" value="ECO:0007669"/>
    <property type="project" value="TreeGrafter"/>
</dbReference>
<feature type="region of interest" description="Disordered" evidence="11">
    <location>
        <begin position="334"/>
        <end position="383"/>
    </location>
</feature>
<keyword evidence="8 12" id="KW-0472">Membrane</keyword>
<dbReference type="KEGG" id="fas:105264465"/>
<evidence type="ECO:0000256" key="5">
    <source>
        <dbReference type="ARBA" id="ARBA00022989"/>
    </source>
</evidence>
<evidence type="ECO:0000256" key="7">
    <source>
        <dbReference type="ARBA" id="ARBA00023125"/>
    </source>
</evidence>
<dbReference type="InterPro" id="IPR011598">
    <property type="entry name" value="bHLH_dom"/>
</dbReference>
<keyword evidence="10" id="KW-0539">Nucleus</keyword>
<name>A0A9R1SYS5_9HYME</name>
<dbReference type="CDD" id="cd11394">
    <property type="entry name" value="bHLHzip_SREBP"/>
    <property type="match status" value="1"/>
</dbReference>
<dbReference type="GO" id="GO:0000978">
    <property type="term" value="F:RNA polymerase II cis-regulatory region sequence-specific DNA binding"/>
    <property type="evidence" value="ECO:0007669"/>
    <property type="project" value="TreeGrafter"/>
</dbReference>
<keyword evidence="4" id="KW-0256">Endoplasmic reticulum</keyword>
<dbReference type="PANTHER" id="PTHR46062:SF1">
    <property type="entry name" value="LP12374P"/>
    <property type="match status" value="1"/>
</dbReference>
<organism evidence="14 15">
    <name type="scientific">Fopius arisanus</name>
    <dbReference type="NCBI Taxonomy" id="64838"/>
    <lineage>
        <taxon>Eukaryota</taxon>
        <taxon>Metazoa</taxon>
        <taxon>Ecdysozoa</taxon>
        <taxon>Arthropoda</taxon>
        <taxon>Hexapoda</taxon>
        <taxon>Insecta</taxon>
        <taxon>Pterygota</taxon>
        <taxon>Neoptera</taxon>
        <taxon>Endopterygota</taxon>
        <taxon>Hymenoptera</taxon>
        <taxon>Apocrita</taxon>
        <taxon>Ichneumonoidea</taxon>
        <taxon>Braconidae</taxon>
        <taxon>Opiinae</taxon>
        <taxon>Fopius</taxon>
    </lineage>
</organism>
<dbReference type="GO" id="GO:0005789">
    <property type="term" value="C:endoplasmic reticulum membrane"/>
    <property type="evidence" value="ECO:0007669"/>
    <property type="project" value="UniProtKB-SubCell"/>
</dbReference>
<evidence type="ECO:0000259" key="13">
    <source>
        <dbReference type="PROSITE" id="PS50888"/>
    </source>
</evidence>
<proteinExistence type="predicted"/>
<feature type="compositionally biased region" description="Low complexity" evidence="11">
    <location>
        <begin position="123"/>
        <end position="133"/>
    </location>
</feature>
<dbReference type="GO" id="GO:0005634">
    <property type="term" value="C:nucleus"/>
    <property type="evidence" value="ECO:0007669"/>
    <property type="project" value="UniProtKB-SubCell"/>
</dbReference>
<keyword evidence="9" id="KW-0804">Transcription</keyword>
<feature type="transmembrane region" description="Helical" evidence="12">
    <location>
        <begin position="398"/>
        <end position="417"/>
    </location>
</feature>
<keyword evidence="14" id="KW-1185">Reference proteome</keyword>
<comment type="subcellular location">
    <subcellularLocation>
        <location evidence="2">Endoplasmic reticulum membrane</location>
        <topology evidence="2">Multi-pass membrane protein</topology>
    </subcellularLocation>
    <subcellularLocation>
        <location evidence="1">Nucleus</location>
    </subcellularLocation>
</comment>
<dbReference type="CTD" id="40155"/>
<keyword evidence="5 12" id="KW-1133">Transmembrane helix</keyword>
<keyword evidence="7" id="KW-0238">DNA-binding</keyword>
<feature type="region of interest" description="Disordered" evidence="11">
    <location>
        <begin position="100"/>
        <end position="133"/>
    </location>
</feature>
<dbReference type="OrthoDB" id="2133190at2759"/>
<dbReference type="InterPro" id="IPR036638">
    <property type="entry name" value="HLH_DNA-bd_sf"/>
</dbReference>
<dbReference type="PANTHER" id="PTHR46062">
    <property type="entry name" value="STEROL REGULATORY ELEMENT-BINDING PROTEIN"/>
    <property type="match status" value="1"/>
</dbReference>
<dbReference type="GeneID" id="105264465"/>
<evidence type="ECO:0000256" key="6">
    <source>
        <dbReference type="ARBA" id="ARBA00023015"/>
    </source>
</evidence>
<evidence type="ECO:0000256" key="3">
    <source>
        <dbReference type="ARBA" id="ARBA00022692"/>
    </source>
</evidence>
<evidence type="ECO:0000313" key="15">
    <source>
        <dbReference type="RefSeq" id="XP_011299687.1"/>
    </source>
</evidence>
<dbReference type="PROSITE" id="PS50888">
    <property type="entry name" value="BHLH"/>
    <property type="match status" value="1"/>
</dbReference>
<accession>A0A9R1SYS5</accession>
<dbReference type="GO" id="GO:0046983">
    <property type="term" value="F:protein dimerization activity"/>
    <property type="evidence" value="ECO:0007669"/>
    <property type="project" value="InterPro"/>
</dbReference>
<dbReference type="Gene3D" id="4.10.280.10">
    <property type="entry name" value="Helix-loop-helix DNA-binding domain"/>
    <property type="match status" value="1"/>
</dbReference>
<dbReference type="SMART" id="SM00353">
    <property type="entry name" value="HLH"/>
    <property type="match status" value="1"/>
</dbReference>
<evidence type="ECO:0000313" key="14">
    <source>
        <dbReference type="Proteomes" id="UP000694866"/>
    </source>
</evidence>
<dbReference type="Proteomes" id="UP000694866">
    <property type="component" value="Unplaced"/>
</dbReference>
<keyword evidence="3 12" id="KW-0812">Transmembrane</keyword>
<evidence type="ECO:0000256" key="9">
    <source>
        <dbReference type="ARBA" id="ARBA00023163"/>
    </source>
</evidence>
<evidence type="ECO:0000256" key="1">
    <source>
        <dbReference type="ARBA" id="ARBA00004123"/>
    </source>
</evidence>
<dbReference type="RefSeq" id="XP_011299687.1">
    <property type="nucleotide sequence ID" value="XM_011301385.1"/>
</dbReference>
<dbReference type="FunFam" id="4.10.280.10:FF:000098">
    <property type="entry name" value="Sterol regulatory element-binding protein"/>
    <property type="match status" value="1"/>
</dbReference>
<feature type="domain" description="BHLH" evidence="13">
    <location>
        <begin position="254"/>
        <end position="304"/>
    </location>
</feature>
<evidence type="ECO:0000256" key="11">
    <source>
        <dbReference type="SAM" id="MobiDB-lite"/>
    </source>
</evidence>
<evidence type="ECO:0000256" key="8">
    <source>
        <dbReference type="ARBA" id="ARBA00023136"/>
    </source>
</evidence>
<keyword evidence="6" id="KW-0805">Transcription regulation</keyword>
<evidence type="ECO:0000256" key="10">
    <source>
        <dbReference type="ARBA" id="ARBA00023242"/>
    </source>
</evidence>
<reference evidence="15" key="1">
    <citation type="submission" date="2025-08" db="UniProtKB">
        <authorList>
            <consortium name="RefSeq"/>
        </authorList>
    </citation>
    <scope>IDENTIFICATION</scope>
    <source>
        <strain evidence="15">USDA-PBARC FA_bdor</strain>
        <tissue evidence="15">Whole organism</tissue>
    </source>
</reference>
<evidence type="ECO:0000256" key="4">
    <source>
        <dbReference type="ARBA" id="ARBA00022824"/>
    </source>
</evidence>
<sequence>MADSGAWAPVHDNEFPTFQASDNFNLNEMTGFDDLLKNCESELMKNENLFNDDSFLSDLGEPIPMESEFDFLTMTPENPPNFKDEDMLEKFVEPNMIMIPPEDTRNRKSSTQMVRPGQPQPPESAAAARPQRAPRISVVQQAAHPLFTPQQYTIPSNVNFNVQSPVVTLAPVTGHQRQLLLPAKLIKSESVVYPRGSQAVTSTPVPHQIHTLVNTANGTVLATGIPVVLDTDKVQINRISTNGTPLGVPKVREVKRSAHNAIERRYRTSINDKIIELKNMIVGVDAKLNKSAILRKTIDYIRFLQNSNAKLKAENMTLKMAAQRQNLRELLSIGELTPPRSDTSEPSLSPVPTMPPLSPASPASIKEEPEGPQHTLMTERASSVSPKTISGLRDNTRLTLCAFLLICLAFNPLGIVINNFGKLSEDDYAATRVDGRTILRHEDSRESDEYFLPRTMWGLENMIVWFINILLLAGGLCRLIVYGDPVIPTESKTFLELRRWRRQAEFNMSLNEHEKAQSDLSQCLRCFGRSLPSSRIEIYAATLWQIVRQILHKLWIGRWVLNVGKWLSEKKERSQAETSAAELAIAYERILSLRLSQGPQLTAGTLFLALSSVNYAEAAGENINKICLTEIYINAALAFKQSMLPLVHKYYIAKGKNLLASAPVVPAKFKWLMTEEGFRFLTSNTWQYARPIITCAGPVDGKTTGSGGSISAITSGNASGNKSYDEFTSQGSRTDALAYAARAYREHLISQCLKLVAGTATNGDAHASTMLQLSKAVVESADVECYLSADEGTGGTCEDAVGLWWGAVLWAAACWRLGEEDFTPWTMAEAKFPREKNFSENSGGSPLPDAVLCVVQAAKRPRSRSSIRLIDQAGKHLEHSLVYYNCKQQPSQNVQLVHLWLCDWLLELRTILWQELWDSQSSSSPTPTTTSTFLAGFQCDLARLRKLSRDIPSVLPRIFLYEATARIMAGAAPVKTQILLDRSLHHRNSRSSIICGKDRSQENATGEREHAAALCLACRHLPALLLASPGERAGMLAEAAKTLERIGDRKRLQECYELMRQLGPAITAN</sequence>
<gene>
    <name evidence="15" type="primary">SREBP</name>
</gene>
<dbReference type="SUPFAM" id="SSF47459">
    <property type="entry name" value="HLH, helix-loop-helix DNA-binding domain"/>
    <property type="match status" value="1"/>
</dbReference>
<evidence type="ECO:0000256" key="2">
    <source>
        <dbReference type="ARBA" id="ARBA00004477"/>
    </source>
</evidence>
<dbReference type="AlphaFoldDB" id="A0A9R1SYS5"/>
<protein>
    <submittedName>
        <fullName evidence="15">Sterol regulatory element-binding protein 1</fullName>
    </submittedName>
</protein>